<dbReference type="Pfam" id="PF06314">
    <property type="entry name" value="ADC"/>
    <property type="match status" value="1"/>
</dbReference>
<dbReference type="GO" id="GO:0016829">
    <property type="term" value="F:lyase activity"/>
    <property type="evidence" value="ECO:0007669"/>
    <property type="project" value="InterPro"/>
</dbReference>
<dbReference type="AlphaFoldDB" id="A0AAE4V6F6"/>
<dbReference type="SUPFAM" id="SSF160104">
    <property type="entry name" value="Acetoacetate decarboxylase-like"/>
    <property type="match status" value="1"/>
</dbReference>
<dbReference type="Proteomes" id="UP001186041">
    <property type="component" value="Unassembled WGS sequence"/>
</dbReference>
<comment type="caution">
    <text evidence="1">The sequence shown here is derived from an EMBL/GenBank/DDBJ whole genome shotgun (WGS) entry which is preliminary data.</text>
</comment>
<organism evidence="1 2">
    <name type="scientific">Mycolicibacterium fortuitum</name>
    <name type="common">Mycobacterium fortuitum</name>
    <dbReference type="NCBI Taxonomy" id="1766"/>
    <lineage>
        <taxon>Bacteria</taxon>
        <taxon>Bacillati</taxon>
        <taxon>Actinomycetota</taxon>
        <taxon>Actinomycetes</taxon>
        <taxon>Mycobacteriales</taxon>
        <taxon>Mycobacteriaceae</taxon>
        <taxon>Mycolicibacterium</taxon>
    </lineage>
</organism>
<dbReference type="InterPro" id="IPR023375">
    <property type="entry name" value="ADC_dom_sf"/>
</dbReference>
<dbReference type="RefSeq" id="WP_317721628.1">
    <property type="nucleotide sequence ID" value="NZ_JAWLVL010000015.1"/>
</dbReference>
<dbReference type="EMBL" id="JAWLVV010000001">
    <property type="protein sequence ID" value="MDV7288556.1"/>
    <property type="molecule type" value="Genomic_DNA"/>
</dbReference>
<protein>
    <submittedName>
        <fullName evidence="1">Acetoacetate decarboxylase family protein</fullName>
    </submittedName>
</protein>
<evidence type="ECO:0000313" key="2">
    <source>
        <dbReference type="Proteomes" id="UP001186041"/>
    </source>
</evidence>
<accession>A0AAE4V6F6</accession>
<reference evidence="1" key="1">
    <citation type="submission" date="2023-10" db="EMBL/GenBank/DDBJ databases">
        <title>Mycolicibacterium fortuitum clinical isolates causing pulmonary infections in humans.</title>
        <authorList>
            <person name="Mejia-Ponce P.M."/>
            <person name="Zenteno-Cuevas R."/>
            <person name="Licona-Cassani C."/>
        </authorList>
    </citation>
    <scope>NUCLEOTIDE SEQUENCE</scope>
    <source>
        <strain evidence="1">M8</strain>
    </source>
</reference>
<name>A0AAE4V6F6_MYCFO</name>
<evidence type="ECO:0000313" key="1">
    <source>
        <dbReference type="EMBL" id="MDV7288556.1"/>
    </source>
</evidence>
<dbReference type="Gene3D" id="2.40.400.10">
    <property type="entry name" value="Acetoacetate decarboxylase-like"/>
    <property type="match status" value="1"/>
</dbReference>
<proteinExistence type="predicted"/>
<gene>
    <name evidence="1" type="ORF">R4485_00070</name>
</gene>
<sequence length="271" mass="29184">MPVQIRTAEQHMAMFSVDADAAQRMIDYSGLRVYRFRPRRAVVVLMLMRYVDGDLGPYLEYGTNVMVNRPGSEEAGLRGLGSAGAFVHHLPVDGEFTLQAGRQIWGYPKVLADFTVRGADYGAGVRGADNVAGVRGADNVAGVRGADNVAGVRGADNVAGVREGKPFGFDVNIDGKLAVGMDFKPGLPVPSAFTAKPQVQSTYSYLDGVLRETEGQMRLSGVRYRPGGVTVRLGEHPYGRELSTLGLPKRAMLSSSVRNVQMTFADAKEIS</sequence>
<dbReference type="InterPro" id="IPR010451">
    <property type="entry name" value="Acetoacetate_decarboxylase"/>
</dbReference>